<name>A0A2H4S9B1_CORMI</name>
<dbReference type="Proteomes" id="UP000323067">
    <property type="component" value="Chromosome iv"/>
</dbReference>
<dbReference type="OrthoDB" id="430051at2759"/>
<gene>
    <name evidence="2" type="ORF">A9K55_003670</name>
</gene>
<sequence>MELFSNYDSGKFRDGKWFCGCNKEAKWHTSSRENTFGQRSPGDAVNNPISQVARCPRTGRIECEFFLTEVDEPQARLDKTADEPPAAPQTPVSQRTTQTMAATPITDARSRGNLFGSGGSGGGRRVANLNESPSASRFANPDGGSDDDLAKAVVELLREEGIVLKRSTESRLRHAIGDRVAQHGAALENADISLEFAYQKLRELEP</sequence>
<dbReference type="VEuPathDB" id="FungiDB:CCM_06313"/>
<organism evidence="2 3">
    <name type="scientific">Cordyceps militaris</name>
    <name type="common">Caterpillar fungus</name>
    <name type="synonym">Clavaria militaris</name>
    <dbReference type="NCBI Taxonomy" id="73501"/>
    <lineage>
        <taxon>Eukaryota</taxon>
        <taxon>Fungi</taxon>
        <taxon>Dikarya</taxon>
        <taxon>Ascomycota</taxon>
        <taxon>Pezizomycotina</taxon>
        <taxon>Sordariomycetes</taxon>
        <taxon>Hypocreomycetidae</taxon>
        <taxon>Hypocreales</taxon>
        <taxon>Cordycipitaceae</taxon>
        <taxon>Cordyceps</taxon>
    </lineage>
</organism>
<proteinExistence type="predicted"/>
<feature type="region of interest" description="Disordered" evidence="1">
    <location>
        <begin position="30"/>
        <end position="49"/>
    </location>
</feature>
<evidence type="ECO:0000256" key="1">
    <source>
        <dbReference type="SAM" id="MobiDB-lite"/>
    </source>
</evidence>
<dbReference type="VEuPathDB" id="FungiDB:A9K55_003670"/>
<feature type="compositionally biased region" description="Gly residues" evidence="1">
    <location>
        <begin position="115"/>
        <end position="124"/>
    </location>
</feature>
<dbReference type="EMBL" id="CP023322">
    <property type="protein sequence ID" value="ATY59677.1"/>
    <property type="molecule type" value="Genomic_DNA"/>
</dbReference>
<feature type="compositionally biased region" description="Polar residues" evidence="1">
    <location>
        <begin position="90"/>
        <end position="101"/>
    </location>
</feature>
<dbReference type="AlphaFoldDB" id="A0A2H4S9B1"/>
<accession>A0A2H4S9B1</accession>
<evidence type="ECO:0000313" key="3">
    <source>
        <dbReference type="Proteomes" id="UP000323067"/>
    </source>
</evidence>
<evidence type="ECO:0000313" key="2">
    <source>
        <dbReference type="EMBL" id="ATY59677.1"/>
    </source>
</evidence>
<feature type="region of interest" description="Disordered" evidence="1">
    <location>
        <begin position="74"/>
        <end position="146"/>
    </location>
</feature>
<reference evidence="2 3" key="1">
    <citation type="journal article" date="2017" name="BMC Genomics">
        <title>Chromosome level assembly and secondary metabolite potential of the parasitic fungus Cordyceps militaris.</title>
        <authorList>
            <person name="Kramer G.J."/>
            <person name="Nodwell J.R."/>
        </authorList>
    </citation>
    <scope>NUCLEOTIDE SEQUENCE [LARGE SCALE GENOMIC DNA]</scope>
    <source>
        <strain evidence="2 3">ATCC 34164</strain>
    </source>
</reference>
<protein>
    <submittedName>
        <fullName evidence="2">Uncharacterized protein</fullName>
    </submittedName>
</protein>